<dbReference type="InterPro" id="IPR011094">
    <property type="entry name" value="Uncharacterised_LppY/LpqO"/>
</dbReference>
<name>A0A538S8S3_UNCEI</name>
<proteinExistence type="predicted"/>
<gene>
    <name evidence="1" type="ORF">E6K73_13130</name>
</gene>
<comment type="caution">
    <text evidence="1">The sequence shown here is derived from an EMBL/GenBank/DDBJ whole genome shotgun (WGS) entry which is preliminary data.</text>
</comment>
<dbReference type="Pfam" id="PF07485">
    <property type="entry name" value="DUF1529"/>
    <property type="match status" value="2"/>
</dbReference>
<dbReference type="AlphaFoldDB" id="A0A538S8S3"/>
<sequence length="304" mass="32103">MRSKEESMNRVRWAVALFVVASFARTAPMRAAESQHAGSAVWDSVARVLQTPNVFAGGYHRFNLPRRDITLHLKDATVAPELALGAWAGFSDDPEHAMLMGDLVLTSTELSPVLSELTRRGIAVTAIHNHLVGEDPRLVYVHVHAMGAPLELARRLDAVLALTATPRPVSSPAPVALAIDTTAVFSSLGRSGKARGSVAQVSYVLVPDKVTLAGMTVTPALGYGSPVNIQMLAADRAVATGDFAITGAKVAPLLQALAGHGITATALHTHMIGESPTIYFIHFWADGALSDVVRGLKAAVDATK</sequence>
<reference evidence="1 2" key="1">
    <citation type="journal article" date="2019" name="Nat. Microbiol.">
        <title>Mediterranean grassland soil C-N compound turnover is dependent on rainfall and depth, and is mediated by genomically divergent microorganisms.</title>
        <authorList>
            <person name="Diamond S."/>
            <person name="Andeer P.F."/>
            <person name="Li Z."/>
            <person name="Crits-Christoph A."/>
            <person name="Burstein D."/>
            <person name="Anantharaman K."/>
            <person name="Lane K.R."/>
            <person name="Thomas B.C."/>
            <person name="Pan C."/>
            <person name="Northen T.R."/>
            <person name="Banfield J.F."/>
        </authorList>
    </citation>
    <scope>NUCLEOTIDE SEQUENCE [LARGE SCALE GENOMIC DNA]</scope>
    <source>
        <strain evidence="1">WS_3</strain>
    </source>
</reference>
<evidence type="ECO:0000313" key="2">
    <source>
        <dbReference type="Proteomes" id="UP000320184"/>
    </source>
</evidence>
<organism evidence="1 2">
    <name type="scientific">Eiseniibacteriota bacterium</name>
    <dbReference type="NCBI Taxonomy" id="2212470"/>
    <lineage>
        <taxon>Bacteria</taxon>
        <taxon>Candidatus Eiseniibacteriota</taxon>
    </lineage>
</organism>
<evidence type="ECO:0000313" key="1">
    <source>
        <dbReference type="EMBL" id="TMQ47778.1"/>
    </source>
</evidence>
<protein>
    <submittedName>
        <fullName evidence="1">DUF1259 domain-containing protein</fullName>
    </submittedName>
</protein>
<dbReference type="Proteomes" id="UP000320184">
    <property type="component" value="Unassembled WGS sequence"/>
</dbReference>
<accession>A0A538S8S3</accession>
<dbReference type="EMBL" id="VBOT01000166">
    <property type="protein sequence ID" value="TMQ47778.1"/>
    <property type="molecule type" value="Genomic_DNA"/>
</dbReference>